<evidence type="ECO:0000256" key="3">
    <source>
        <dbReference type="ARBA" id="ARBA00022840"/>
    </source>
</evidence>
<comment type="similarity">
    <text evidence="4">Belongs to the helicase family. DinG subfamily.</text>
</comment>
<dbReference type="InterPro" id="IPR045028">
    <property type="entry name" value="DinG/Rad3-like"/>
</dbReference>
<keyword evidence="2" id="KW-0378">Hydrolase</keyword>
<dbReference type="SMART" id="SM00491">
    <property type="entry name" value="HELICc2"/>
    <property type="match status" value="1"/>
</dbReference>
<dbReference type="EMBL" id="AP024702">
    <property type="protein sequence ID" value="BCX46534.1"/>
    <property type="molecule type" value="Genomic_DNA"/>
</dbReference>
<dbReference type="Gene3D" id="3.40.50.300">
    <property type="entry name" value="P-loop containing nucleotide triphosphate hydrolases"/>
    <property type="match status" value="2"/>
</dbReference>
<dbReference type="Pfam" id="PF00270">
    <property type="entry name" value="DEAD"/>
    <property type="match status" value="1"/>
</dbReference>
<protein>
    <submittedName>
        <fullName evidence="6">Bifunctional ATP-dependent DNA helicase/DNA polymerase III</fullName>
    </submittedName>
</protein>
<reference evidence="6 7" key="1">
    <citation type="submission" date="2021-06" db="EMBL/GenBank/DDBJ databases">
        <title>Complete genome of Haloferula helveola possessing various polysaccharide degrading enzymes.</title>
        <authorList>
            <person name="Takami H."/>
            <person name="Huang C."/>
            <person name="Hamasaki K."/>
        </authorList>
    </citation>
    <scope>NUCLEOTIDE SEQUENCE [LARGE SCALE GENOMIC DNA]</scope>
    <source>
        <strain evidence="6 7">CN-1</strain>
    </source>
</reference>
<feature type="domain" description="Helicase ATP-binding" evidence="5">
    <location>
        <begin position="26"/>
        <end position="295"/>
    </location>
</feature>
<dbReference type="PANTHER" id="PTHR11472">
    <property type="entry name" value="DNA REPAIR DEAD HELICASE RAD3/XP-D SUBFAMILY MEMBER"/>
    <property type="match status" value="1"/>
</dbReference>
<evidence type="ECO:0000313" key="6">
    <source>
        <dbReference type="EMBL" id="BCX46534.1"/>
    </source>
</evidence>
<dbReference type="InterPro" id="IPR006555">
    <property type="entry name" value="ATP-dep_Helicase_C"/>
</dbReference>
<dbReference type="InterPro" id="IPR027417">
    <property type="entry name" value="P-loop_NTPase"/>
</dbReference>
<dbReference type="InterPro" id="IPR014013">
    <property type="entry name" value="Helic_SF1/SF2_ATP-bd_DinG/Rad3"/>
</dbReference>
<organism evidence="6 7">
    <name type="scientific">Haloferula helveola</name>
    <dbReference type="NCBI Taxonomy" id="490095"/>
    <lineage>
        <taxon>Bacteria</taxon>
        <taxon>Pseudomonadati</taxon>
        <taxon>Verrucomicrobiota</taxon>
        <taxon>Verrucomicrobiia</taxon>
        <taxon>Verrucomicrobiales</taxon>
        <taxon>Verrucomicrobiaceae</taxon>
        <taxon>Haloferula</taxon>
    </lineage>
</organism>
<evidence type="ECO:0000259" key="5">
    <source>
        <dbReference type="PROSITE" id="PS51193"/>
    </source>
</evidence>
<dbReference type="GO" id="GO:0004386">
    <property type="term" value="F:helicase activity"/>
    <property type="evidence" value="ECO:0007669"/>
    <property type="project" value="UniProtKB-KW"/>
</dbReference>
<evidence type="ECO:0000256" key="4">
    <source>
        <dbReference type="ARBA" id="ARBA00038058"/>
    </source>
</evidence>
<sequence length="665" mass="73846">MIGLAGEQAVPEGFAEEIGRAFSPGGMLAKSRDFEFRPEQMEMAVAVAQALQERRSLVAEAGTGVGKSLAYLLPAARYSLESGRKAIISTHTINLQEQLVHKDIPIVRRLIDDPLPAVLLKGRQNYLCPARLSRARQQTADLFTSSENEELEAIARWSEGTKDGTLSDLDFQPSMKVWLQVCSEAHICTARYCGPRGNCFFQEARKAAADARILVVNHTLFFALMDTGEWSEDGRAQGFLFPDDFAVLDEAHTVEQVAAVQLGLRVSQAGLRFDLQRLYDSRRRKGLLKSYGNASLLRAVEEARVGAERFFEAIGGAVSFGQWSKECRVRDPEVVPNTAGAPLRQLWQEIDAVAELVDNDTSRSELQDASRKLREFHGSIAAFLEQSSEGSVHWVEKTGRDESLLSLHAAPVHVADRLRPLLFGEDKTCVMASATLGVGDPSLKWFRGRVGAEEVEARVIGSPFDYQRQMKVKIWKSMPEPNEPEYAKALVRCIGEAVEASRGRAFVLFTSYRTMRDAANELRAGFERSGWRLLVQGEGMPRHRMIETFREDTDSVLFGTDSFWTGVDVPGEALSNVVVTRLPFAVPDHPLTQSRLEAIEESGGNPFMDYSVPEAILKLRQGVGRLIRTASDSGMVCLLDKRVLSKRYGRLFLQALPEAPREIIG</sequence>
<evidence type="ECO:0000256" key="2">
    <source>
        <dbReference type="ARBA" id="ARBA00022801"/>
    </source>
</evidence>
<dbReference type="PROSITE" id="PS51193">
    <property type="entry name" value="HELICASE_ATP_BIND_2"/>
    <property type="match status" value="1"/>
</dbReference>
<dbReference type="Proteomes" id="UP001374893">
    <property type="component" value="Chromosome"/>
</dbReference>
<dbReference type="SUPFAM" id="SSF52540">
    <property type="entry name" value="P-loop containing nucleoside triphosphate hydrolases"/>
    <property type="match status" value="1"/>
</dbReference>
<keyword evidence="6" id="KW-0347">Helicase</keyword>
<name>A0ABN6GZ33_9BACT</name>
<proteinExistence type="inferred from homology"/>
<keyword evidence="3" id="KW-0067">ATP-binding</keyword>
<evidence type="ECO:0000313" key="7">
    <source>
        <dbReference type="Proteomes" id="UP001374893"/>
    </source>
</evidence>
<keyword evidence="7" id="KW-1185">Reference proteome</keyword>
<keyword evidence="1" id="KW-0547">Nucleotide-binding</keyword>
<evidence type="ECO:0000256" key="1">
    <source>
        <dbReference type="ARBA" id="ARBA00022741"/>
    </source>
</evidence>
<dbReference type="InterPro" id="IPR011545">
    <property type="entry name" value="DEAD/DEAH_box_helicase_dom"/>
</dbReference>
<dbReference type="Pfam" id="PF13307">
    <property type="entry name" value="Helicase_C_2"/>
    <property type="match status" value="1"/>
</dbReference>
<dbReference type="PANTHER" id="PTHR11472:SF34">
    <property type="entry name" value="REGULATOR OF TELOMERE ELONGATION HELICASE 1"/>
    <property type="match status" value="1"/>
</dbReference>
<gene>
    <name evidence="6" type="ORF">HAHE_04420</name>
</gene>
<accession>A0ABN6GZ33</accession>